<name>A0A3B0TRP3_9ZZZZ</name>
<keyword evidence="5" id="KW-0472">Membrane</keyword>
<organism evidence="7">
    <name type="scientific">hydrothermal vent metagenome</name>
    <dbReference type="NCBI Taxonomy" id="652676"/>
    <lineage>
        <taxon>unclassified sequences</taxon>
        <taxon>metagenomes</taxon>
        <taxon>ecological metagenomes</taxon>
    </lineage>
</organism>
<sequence length="313" mass="34920">MPSAKTLLDFSVYLAFLAVAGIVRCLPIETASNIGGWAGRQVGTRGRRHARALGHLEYVYGASKTAAEREAILFQSWDTMGRIFVETLMVRRLLAEHDRFEMTGGALGTKIKEDGIGAVFVGAHYGNWELAMWPPTCNGQNPVGIYRLVSNRFIDRYLFALRSNLFPGGLLLKDGLSAPKLIDLIKKGAHVGILCDQRERRGVVLPFLGKPAATMGLPALLAHRLKVPLVAGRLVRLPNVRFRFECTPIAVDTSAPLKSEVKSAMGRINDLFSTWILEHPGQWLWAHRRWDHVDMAQAREEERKDWRSGRAEG</sequence>
<evidence type="ECO:0000256" key="1">
    <source>
        <dbReference type="ARBA" id="ARBA00004533"/>
    </source>
</evidence>
<evidence type="ECO:0000256" key="4">
    <source>
        <dbReference type="ARBA" id="ARBA00022679"/>
    </source>
</evidence>
<evidence type="ECO:0000256" key="6">
    <source>
        <dbReference type="ARBA" id="ARBA00023315"/>
    </source>
</evidence>
<keyword evidence="6" id="KW-0012">Acyltransferase</keyword>
<dbReference type="GO" id="GO:0016746">
    <property type="term" value="F:acyltransferase activity"/>
    <property type="evidence" value="ECO:0007669"/>
    <property type="project" value="UniProtKB-KW"/>
</dbReference>
<evidence type="ECO:0000256" key="3">
    <source>
        <dbReference type="ARBA" id="ARBA00022519"/>
    </source>
</evidence>
<evidence type="ECO:0000313" key="7">
    <source>
        <dbReference type="EMBL" id="VAW11324.1"/>
    </source>
</evidence>
<accession>A0A3B0TRP3</accession>
<dbReference type="PANTHER" id="PTHR30606">
    <property type="entry name" value="LIPID A BIOSYNTHESIS LAUROYL ACYLTRANSFERASE"/>
    <property type="match status" value="1"/>
</dbReference>
<protein>
    <recommendedName>
        <fullName evidence="8">Lipid A biosynthesis lauroyl acyltransferase</fullName>
    </recommendedName>
</protein>
<reference evidence="7" key="1">
    <citation type="submission" date="2018-06" db="EMBL/GenBank/DDBJ databases">
        <authorList>
            <person name="Zhirakovskaya E."/>
        </authorList>
    </citation>
    <scope>NUCLEOTIDE SEQUENCE</scope>
</reference>
<dbReference type="GO" id="GO:0008610">
    <property type="term" value="P:lipid biosynthetic process"/>
    <property type="evidence" value="ECO:0007669"/>
    <property type="project" value="UniProtKB-ARBA"/>
</dbReference>
<dbReference type="EMBL" id="UOEM01000030">
    <property type="protein sequence ID" value="VAW11324.1"/>
    <property type="molecule type" value="Genomic_DNA"/>
</dbReference>
<dbReference type="CDD" id="cd07984">
    <property type="entry name" value="LPLAT_LABLAT-like"/>
    <property type="match status" value="1"/>
</dbReference>
<dbReference type="InterPro" id="IPR004960">
    <property type="entry name" value="LipA_acyltrans"/>
</dbReference>
<dbReference type="Pfam" id="PF03279">
    <property type="entry name" value="Lip_A_acyltrans"/>
    <property type="match status" value="1"/>
</dbReference>
<dbReference type="PANTHER" id="PTHR30606:SF9">
    <property type="entry name" value="LIPID A BIOSYNTHESIS LAUROYLTRANSFERASE"/>
    <property type="match status" value="1"/>
</dbReference>
<keyword evidence="2" id="KW-1003">Cell membrane</keyword>
<dbReference type="AlphaFoldDB" id="A0A3B0TRP3"/>
<comment type="subcellular location">
    <subcellularLocation>
        <location evidence="1">Cell inner membrane</location>
    </subcellularLocation>
</comment>
<dbReference type="GO" id="GO:1901137">
    <property type="term" value="P:carbohydrate derivative biosynthetic process"/>
    <property type="evidence" value="ECO:0007669"/>
    <property type="project" value="UniProtKB-ARBA"/>
</dbReference>
<evidence type="ECO:0008006" key="8">
    <source>
        <dbReference type="Google" id="ProtNLM"/>
    </source>
</evidence>
<keyword evidence="4" id="KW-0808">Transferase</keyword>
<dbReference type="GO" id="GO:0005886">
    <property type="term" value="C:plasma membrane"/>
    <property type="evidence" value="ECO:0007669"/>
    <property type="project" value="UniProtKB-SubCell"/>
</dbReference>
<evidence type="ECO:0000256" key="5">
    <source>
        <dbReference type="ARBA" id="ARBA00023136"/>
    </source>
</evidence>
<proteinExistence type="predicted"/>
<gene>
    <name evidence="7" type="ORF">MNBD_ALPHA09-1281</name>
</gene>
<keyword evidence="3" id="KW-0997">Cell inner membrane</keyword>
<evidence type="ECO:0000256" key="2">
    <source>
        <dbReference type="ARBA" id="ARBA00022475"/>
    </source>
</evidence>